<feature type="compositionally biased region" description="Low complexity" evidence="1">
    <location>
        <begin position="94"/>
        <end position="106"/>
    </location>
</feature>
<feature type="compositionally biased region" description="Polar residues" evidence="1">
    <location>
        <begin position="251"/>
        <end position="266"/>
    </location>
</feature>
<protein>
    <submittedName>
        <fullName evidence="2">Uncharacterized protein</fullName>
    </submittedName>
</protein>
<gene>
    <name evidence="2" type="ORF">BN2614_LOCUS4</name>
</gene>
<keyword evidence="3" id="KW-1185">Reference proteome</keyword>
<dbReference type="AlphaFoldDB" id="A0A9X9PTN3"/>
<proteinExistence type="predicted"/>
<evidence type="ECO:0000256" key="1">
    <source>
        <dbReference type="SAM" id="MobiDB-lite"/>
    </source>
</evidence>
<feature type="region of interest" description="Disordered" evidence="1">
    <location>
        <begin position="198"/>
        <end position="276"/>
    </location>
</feature>
<feature type="compositionally biased region" description="Gly residues" evidence="1">
    <location>
        <begin position="24"/>
        <end position="35"/>
    </location>
</feature>
<dbReference type="Proteomes" id="UP000269945">
    <property type="component" value="Unassembled WGS sequence"/>
</dbReference>
<comment type="caution">
    <text evidence="2">The sequence shown here is derived from an EMBL/GenBank/DDBJ whole genome shotgun (WGS) entry which is preliminary data.</text>
</comment>
<feature type="compositionally biased region" description="Polar residues" evidence="1">
    <location>
        <begin position="143"/>
        <end position="153"/>
    </location>
</feature>
<evidence type="ECO:0000313" key="3">
    <source>
        <dbReference type="Proteomes" id="UP000269945"/>
    </source>
</evidence>
<organism evidence="2 3">
    <name type="scientific">Gulo gulo</name>
    <name type="common">Wolverine</name>
    <name type="synonym">Gluton</name>
    <dbReference type="NCBI Taxonomy" id="48420"/>
    <lineage>
        <taxon>Eukaryota</taxon>
        <taxon>Metazoa</taxon>
        <taxon>Chordata</taxon>
        <taxon>Craniata</taxon>
        <taxon>Vertebrata</taxon>
        <taxon>Euteleostomi</taxon>
        <taxon>Mammalia</taxon>
        <taxon>Eutheria</taxon>
        <taxon>Laurasiatheria</taxon>
        <taxon>Carnivora</taxon>
        <taxon>Caniformia</taxon>
        <taxon>Musteloidea</taxon>
        <taxon>Mustelidae</taxon>
        <taxon>Guloninae</taxon>
        <taxon>Gulo</taxon>
    </lineage>
</organism>
<feature type="compositionally biased region" description="Pro residues" evidence="1">
    <location>
        <begin position="38"/>
        <end position="55"/>
    </location>
</feature>
<feature type="compositionally biased region" description="Pro residues" evidence="1">
    <location>
        <begin position="122"/>
        <end position="131"/>
    </location>
</feature>
<evidence type="ECO:0000313" key="2">
    <source>
        <dbReference type="EMBL" id="VCW51532.1"/>
    </source>
</evidence>
<reference evidence="2 3" key="1">
    <citation type="submission" date="2018-10" db="EMBL/GenBank/DDBJ databases">
        <authorList>
            <person name="Ekblom R."/>
            <person name="Jareborg N."/>
        </authorList>
    </citation>
    <scope>NUCLEOTIDE SEQUENCE [LARGE SCALE GENOMIC DNA]</scope>
    <source>
        <tissue evidence="2">Muscle</tissue>
    </source>
</reference>
<feature type="region of interest" description="Disordered" evidence="1">
    <location>
        <begin position="1"/>
        <end position="174"/>
    </location>
</feature>
<sequence>MHLLTEAERTLPVWRENRPLASRAGGGGWGQGTRSGQGPPPSLSSPAPRAGPPGPCRGHRAGTSDSSGRKGDAEQEGDRHLRHHSFPRQLCAGPAARAQEPSSSPPRAEREPDTAASRAAPGPLPEAPGPRPLLCTVPRRPQSRATCLPQSHLTPAAPGRAWREEGNQGQKQGSGVSLGLLFLSTGYSCPGDDKPLIVSSKSAPGIRPGIGRNKQCAECGHGSPLEHRHPRSRGSAAAGPGWGDSPPSGHASFQSTQTLQPRSSASGDAPGARLDT</sequence>
<dbReference type="EMBL" id="CYRY02000897">
    <property type="protein sequence ID" value="VCW51532.1"/>
    <property type="molecule type" value="Genomic_DNA"/>
</dbReference>
<accession>A0A9X9PTN3</accession>
<feature type="compositionally biased region" description="Basic and acidic residues" evidence="1">
    <location>
        <begin position="67"/>
        <end position="79"/>
    </location>
</feature>
<name>A0A9X9PTN3_GULGU</name>